<accession>A0A1M5QV96</accession>
<reference evidence="3" key="1">
    <citation type="submission" date="2016-11" db="EMBL/GenBank/DDBJ databases">
        <authorList>
            <person name="Varghese N."/>
            <person name="Submissions S."/>
        </authorList>
    </citation>
    <scope>NUCLEOTIDE SEQUENCE [LARGE SCALE GENOMIC DNA]</scope>
    <source>
        <strain evidence="3">DSM 11003</strain>
    </source>
</reference>
<evidence type="ECO:0000256" key="1">
    <source>
        <dbReference type="ARBA" id="ARBA00044755"/>
    </source>
</evidence>
<evidence type="ECO:0000313" key="2">
    <source>
        <dbReference type="EMBL" id="SHH18022.1"/>
    </source>
</evidence>
<gene>
    <name evidence="2" type="ORF">SAMN02745221_01862</name>
</gene>
<dbReference type="EMBL" id="FQWY01000039">
    <property type="protein sequence ID" value="SHH18022.1"/>
    <property type="molecule type" value="Genomic_DNA"/>
</dbReference>
<dbReference type="PANTHER" id="PTHR35024:SF4">
    <property type="entry name" value="POLYMER-FORMING CYTOSKELETAL PROTEIN"/>
    <property type="match status" value="1"/>
</dbReference>
<proteinExistence type="inferred from homology"/>
<name>A0A1M5QV96_9FIRM</name>
<evidence type="ECO:0000313" key="3">
    <source>
        <dbReference type="Proteomes" id="UP000242329"/>
    </source>
</evidence>
<dbReference type="Proteomes" id="UP000242329">
    <property type="component" value="Unassembled WGS sequence"/>
</dbReference>
<dbReference type="AlphaFoldDB" id="A0A1M5QV96"/>
<sequence>MLGKKKEAAYGDIDTFISHHMEIKGEIHTKGSLRLDGRVEGQIKAEGDVVLGEKGWVKGEIKAKNIIIAGNIEGNVHAENRLEIAPSGQVHGDVACDILVIEEGGILNGLARMKKMEKKEERGKEKK</sequence>
<dbReference type="RefSeq" id="WP_073093156.1">
    <property type="nucleotide sequence ID" value="NZ_FQWY01000039.1"/>
</dbReference>
<dbReference type="Pfam" id="PF04519">
    <property type="entry name" value="Bactofilin"/>
    <property type="match status" value="1"/>
</dbReference>
<dbReference type="InterPro" id="IPR007607">
    <property type="entry name" value="BacA/B"/>
</dbReference>
<protein>
    <submittedName>
        <fullName evidence="2">Protein CcmA, bactofilin family</fullName>
    </submittedName>
</protein>
<keyword evidence="3" id="KW-1185">Reference proteome</keyword>
<dbReference type="OrthoDB" id="9802488at2"/>
<comment type="similarity">
    <text evidence="1">Belongs to the bactofilin family.</text>
</comment>
<organism evidence="2 3">
    <name type="scientific">Thermosyntropha lipolytica DSM 11003</name>
    <dbReference type="NCBI Taxonomy" id="1123382"/>
    <lineage>
        <taxon>Bacteria</taxon>
        <taxon>Bacillati</taxon>
        <taxon>Bacillota</taxon>
        <taxon>Clostridia</taxon>
        <taxon>Eubacteriales</taxon>
        <taxon>Syntrophomonadaceae</taxon>
        <taxon>Thermosyntropha</taxon>
    </lineage>
</organism>
<dbReference type="PANTHER" id="PTHR35024">
    <property type="entry name" value="HYPOTHETICAL CYTOSOLIC PROTEIN"/>
    <property type="match status" value="1"/>
</dbReference>
<dbReference type="STRING" id="1123382.SAMN02745221_01862"/>